<keyword evidence="2" id="KW-0812">Transmembrane</keyword>
<keyword evidence="2" id="KW-0472">Membrane</keyword>
<dbReference type="Proteomes" id="UP000683360">
    <property type="component" value="Unassembled WGS sequence"/>
</dbReference>
<proteinExistence type="predicted"/>
<keyword evidence="5" id="KW-1185">Reference proteome</keyword>
<evidence type="ECO:0000313" key="4">
    <source>
        <dbReference type="EMBL" id="CAG2252262.1"/>
    </source>
</evidence>
<feature type="signal peptide" evidence="3">
    <location>
        <begin position="1"/>
        <end position="19"/>
    </location>
</feature>
<keyword evidence="2" id="KW-1133">Transmembrane helix</keyword>
<evidence type="ECO:0000256" key="3">
    <source>
        <dbReference type="SAM" id="SignalP"/>
    </source>
</evidence>
<name>A0A8S3VF71_MYTED</name>
<comment type="caution">
    <text evidence="4">The sequence shown here is derived from an EMBL/GenBank/DDBJ whole genome shotgun (WGS) entry which is preliminary data.</text>
</comment>
<evidence type="ECO:0000313" key="5">
    <source>
        <dbReference type="Proteomes" id="UP000683360"/>
    </source>
</evidence>
<feature type="transmembrane region" description="Helical" evidence="2">
    <location>
        <begin position="170"/>
        <end position="194"/>
    </location>
</feature>
<feature type="region of interest" description="Disordered" evidence="1">
    <location>
        <begin position="97"/>
        <end position="130"/>
    </location>
</feature>
<accession>A0A8S3VF71</accession>
<dbReference type="EMBL" id="CAJPWZ010003113">
    <property type="protein sequence ID" value="CAG2252262.1"/>
    <property type="molecule type" value="Genomic_DNA"/>
</dbReference>
<organism evidence="4 5">
    <name type="scientific">Mytilus edulis</name>
    <name type="common">Blue mussel</name>
    <dbReference type="NCBI Taxonomy" id="6550"/>
    <lineage>
        <taxon>Eukaryota</taxon>
        <taxon>Metazoa</taxon>
        <taxon>Spiralia</taxon>
        <taxon>Lophotrochozoa</taxon>
        <taxon>Mollusca</taxon>
        <taxon>Bivalvia</taxon>
        <taxon>Autobranchia</taxon>
        <taxon>Pteriomorphia</taxon>
        <taxon>Mytilida</taxon>
        <taxon>Mytiloidea</taxon>
        <taxon>Mytilidae</taxon>
        <taxon>Mytilinae</taxon>
        <taxon>Mytilus</taxon>
    </lineage>
</organism>
<evidence type="ECO:0000256" key="1">
    <source>
        <dbReference type="SAM" id="MobiDB-lite"/>
    </source>
</evidence>
<keyword evidence="3" id="KW-0732">Signal</keyword>
<sequence length="365" mass="41347">MFKCLIIWLLASTRTVIKGITRYDNNTCYDKTAREFYCCSNYEEINSECIECKLGFMSRKGNSCEPCAFNLFGEDCSGECRCNELQRCDKAKGCVEQGTSSTQSTQSNIATDISAEESETRVHEEEQNDSRIEVTTKLSLAKYTSSEEIETKVHTEHVEEQYDGLSKTELLTLFCGALSGIMVLLGCLGISNFVKKRMRLSKSKRDKTSEEEVHTAEEQRMHEALELHESHYEIIDDSNFDIILVPQTCNSNLEKMDESQNSESSANGIEDRSSYLEPLGSHMTMVPGFQKEEQSHRTLPSARKTTFIENKTCSPNFEMDNKSSIFESPTNCNDDQSIYLQPLSSLITNDSSYHTEEQSCKAFPQ</sequence>
<evidence type="ECO:0000256" key="2">
    <source>
        <dbReference type="SAM" id="Phobius"/>
    </source>
</evidence>
<feature type="compositionally biased region" description="Basic and acidic residues" evidence="1">
    <location>
        <begin position="118"/>
        <end position="130"/>
    </location>
</feature>
<feature type="compositionally biased region" description="Low complexity" evidence="1">
    <location>
        <begin position="97"/>
        <end position="107"/>
    </location>
</feature>
<feature type="chain" id="PRO_5035782544" evidence="3">
    <location>
        <begin position="20"/>
        <end position="365"/>
    </location>
</feature>
<protein>
    <submittedName>
        <fullName evidence="4">Uncharacterized protein</fullName>
    </submittedName>
</protein>
<reference evidence="4" key="1">
    <citation type="submission" date="2021-03" db="EMBL/GenBank/DDBJ databases">
        <authorList>
            <person name="Bekaert M."/>
        </authorList>
    </citation>
    <scope>NUCLEOTIDE SEQUENCE</scope>
</reference>
<gene>
    <name evidence="4" type="ORF">MEDL_63797</name>
</gene>
<dbReference type="AlphaFoldDB" id="A0A8S3VF71"/>